<evidence type="ECO:0000259" key="2">
    <source>
        <dbReference type="Pfam" id="PF07693"/>
    </source>
</evidence>
<feature type="domain" description="KAP NTPase" evidence="2">
    <location>
        <begin position="115"/>
        <end position="174"/>
    </location>
</feature>
<dbReference type="PANTHER" id="PTHR22674">
    <property type="entry name" value="NTPASE, KAP FAMILY P-LOOP DOMAIN-CONTAINING 1"/>
    <property type="match status" value="1"/>
</dbReference>
<dbReference type="PANTHER" id="PTHR22674:SF6">
    <property type="entry name" value="NTPASE KAP FAMILY P-LOOP DOMAIN-CONTAINING PROTEIN 1"/>
    <property type="match status" value="1"/>
</dbReference>
<evidence type="ECO:0000313" key="3">
    <source>
        <dbReference type="EMBL" id="KAI5068614.1"/>
    </source>
</evidence>
<evidence type="ECO:0000313" key="4">
    <source>
        <dbReference type="Proteomes" id="UP000886520"/>
    </source>
</evidence>
<feature type="region of interest" description="Disordered" evidence="1">
    <location>
        <begin position="153"/>
        <end position="190"/>
    </location>
</feature>
<feature type="domain" description="KAP NTPase" evidence="2">
    <location>
        <begin position="15"/>
        <end position="69"/>
    </location>
</feature>
<keyword evidence="4" id="KW-1185">Reference proteome</keyword>
<gene>
    <name evidence="3" type="ORF">GOP47_0016959</name>
</gene>
<comment type="caution">
    <text evidence="3">The sequence shown here is derived from an EMBL/GenBank/DDBJ whole genome shotgun (WGS) entry which is preliminary data.</text>
</comment>
<accession>A0A9D4UIP1</accession>
<dbReference type="InterPro" id="IPR052754">
    <property type="entry name" value="NTPase_KAP_P-loop"/>
</dbReference>
<protein>
    <recommendedName>
        <fullName evidence="2">KAP NTPase domain-containing protein</fullName>
    </recommendedName>
</protein>
<feature type="region of interest" description="Disordered" evidence="1">
    <location>
        <begin position="86"/>
        <end position="108"/>
    </location>
</feature>
<evidence type="ECO:0000256" key="1">
    <source>
        <dbReference type="SAM" id="MobiDB-lite"/>
    </source>
</evidence>
<sequence>MEGTWIWKQQPRLNNFCIVVFINDLDRCDEKTILELLRATSLIMGSCGISVVIGVDKGMVQRAITKEFLREDISMEKDPHVVENVAKNTTQEEKDSQNLESNNKMSNEDKHSYTYELVEKYLQKIIQLPIEMPDPSRKHIECLLEKQLGKHKVEDPKKKVHKDEQKKNKRESIEEDIEEKQLKDEGNAQSQEGIEDGKFYFVVGTLKNIESRNLVTKMIRIFMAIS</sequence>
<dbReference type="EMBL" id="JABFUD020000016">
    <property type="protein sequence ID" value="KAI5068614.1"/>
    <property type="molecule type" value="Genomic_DNA"/>
</dbReference>
<reference evidence="3" key="1">
    <citation type="submission" date="2021-01" db="EMBL/GenBank/DDBJ databases">
        <title>Adiantum capillus-veneris genome.</title>
        <authorList>
            <person name="Fang Y."/>
            <person name="Liao Q."/>
        </authorList>
    </citation>
    <scope>NUCLEOTIDE SEQUENCE</scope>
    <source>
        <strain evidence="3">H3</strain>
        <tissue evidence="3">Leaf</tissue>
    </source>
</reference>
<dbReference type="InterPro" id="IPR011646">
    <property type="entry name" value="KAP_P-loop"/>
</dbReference>
<dbReference type="Pfam" id="PF07693">
    <property type="entry name" value="KAP_NTPase"/>
    <property type="match status" value="2"/>
</dbReference>
<feature type="compositionally biased region" description="Basic and acidic residues" evidence="1">
    <location>
        <begin position="153"/>
        <end position="172"/>
    </location>
</feature>
<proteinExistence type="predicted"/>
<name>A0A9D4UIP1_ADICA</name>
<organism evidence="3 4">
    <name type="scientific">Adiantum capillus-veneris</name>
    <name type="common">Maidenhair fern</name>
    <dbReference type="NCBI Taxonomy" id="13818"/>
    <lineage>
        <taxon>Eukaryota</taxon>
        <taxon>Viridiplantae</taxon>
        <taxon>Streptophyta</taxon>
        <taxon>Embryophyta</taxon>
        <taxon>Tracheophyta</taxon>
        <taxon>Polypodiopsida</taxon>
        <taxon>Polypodiidae</taxon>
        <taxon>Polypodiales</taxon>
        <taxon>Pteridineae</taxon>
        <taxon>Pteridaceae</taxon>
        <taxon>Vittarioideae</taxon>
        <taxon>Adiantum</taxon>
    </lineage>
</organism>
<dbReference type="AlphaFoldDB" id="A0A9D4UIP1"/>
<dbReference type="OrthoDB" id="10015264at2759"/>
<dbReference type="Proteomes" id="UP000886520">
    <property type="component" value="Chromosome 16"/>
</dbReference>